<dbReference type="GeneID" id="57097917"/>
<evidence type="ECO:0000313" key="2">
    <source>
        <dbReference type="Proteomes" id="UP000222310"/>
    </source>
</evidence>
<protein>
    <submittedName>
        <fullName evidence="1">Uncharacterized protein</fullName>
    </submittedName>
</protein>
<sequence length="68" mass="7909">MTEQPKIRCIPHISHYADPTEFHKILGELDEKKPNCPHNVDAAETLAKPPERRGWQQVYADAVEQWDE</sequence>
<gene>
    <name evidence="1" type="ORF">VF08_23540</name>
</gene>
<reference evidence="1 2" key="1">
    <citation type="submission" date="2015-02" db="EMBL/GenBank/DDBJ databases">
        <title>Nostoc linckia genome annotation.</title>
        <authorList>
            <person name="Zhou Z."/>
        </authorList>
    </citation>
    <scope>NUCLEOTIDE SEQUENCE [LARGE SCALE GENOMIC DNA]</scope>
    <source>
        <strain evidence="2">z8</strain>
    </source>
</reference>
<organism evidence="1 2">
    <name type="scientific">Nostoc linckia z8</name>
    <dbReference type="NCBI Taxonomy" id="1628746"/>
    <lineage>
        <taxon>Bacteria</taxon>
        <taxon>Bacillati</taxon>
        <taxon>Cyanobacteriota</taxon>
        <taxon>Cyanophyceae</taxon>
        <taxon>Nostocales</taxon>
        <taxon>Nostocaceae</taxon>
        <taxon>Nostoc</taxon>
    </lineage>
</organism>
<dbReference type="AlphaFoldDB" id="A0A9Q6EJV3"/>
<accession>A0A9Q6EJV3</accession>
<dbReference type="RefSeq" id="WP_099070630.1">
    <property type="nucleotide sequence ID" value="NZ_LAHD01000079.1"/>
</dbReference>
<dbReference type="Proteomes" id="UP000222310">
    <property type="component" value="Unassembled WGS sequence"/>
</dbReference>
<comment type="caution">
    <text evidence="1">The sequence shown here is derived from an EMBL/GenBank/DDBJ whole genome shotgun (WGS) entry which is preliminary data.</text>
</comment>
<proteinExistence type="predicted"/>
<dbReference type="EMBL" id="LAHD01000079">
    <property type="protein sequence ID" value="PHK00643.1"/>
    <property type="molecule type" value="Genomic_DNA"/>
</dbReference>
<evidence type="ECO:0000313" key="1">
    <source>
        <dbReference type="EMBL" id="PHK00643.1"/>
    </source>
</evidence>
<name>A0A9Q6EJV3_NOSLI</name>